<dbReference type="AlphaFoldDB" id="A0A0L0UTW3"/>
<dbReference type="Proteomes" id="UP000054564">
    <property type="component" value="Unassembled WGS sequence"/>
</dbReference>
<reference evidence="4" key="1">
    <citation type="submission" date="2014-03" db="EMBL/GenBank/DDBJ databases">
        <title>The Genome Sequence of Puccinia striiformis f. sp. tritici PST-78.</title>
        <authorList>
            <consortium name="The Broad Institute Genome Sequencing Platform"/>
            <person name="Cuomo C."/>
            <person name="Hulbert S."/>
            <person name="Chen X."/>
            <person name="Walker B."/>
            <person name="Young S.K."/>
            <person name="Zeng Q."/>
            <person name="Gargeya S."/>
            <person name="Fitzgerald M."/>
            <person name="Haas B."/>
            <person name="Abouelleil A."/>
            <person name="Alvarado L."/>
            <person name="Arachchi H.M."/>
            <person name="Berlin A.M."/>
            <person name="Chapman S.B."/>
            <person name="Goldberg J."/>
            <person name="Griggs A."/>
            <person name="Gujja S."/>
            <person name="Hansen M."/>
            <person name="Howarth C."/>
            <person name="Imamovic A."/>
            <person name="Larimer J."/>
            <person name="McCowan C."/>
            <person name="Montmayeur A."/>
            <person name="Murphy C."/>
            <person name="Neiman D."/>
            <person name="Pearson M."/>
            <person name="Priest M."/>
            <person name="Roberts A."/>
            <person name="Saif S."/>
            <person name="Shea T."/>
            <person name="Sisk P."/>
            <person name="Sykes S."/>
            <person name="Wortman J."/>
            <person name="Nusbaum C."/>
            <person name="Birren B."/>
        </authorList>
    </citation>
    <scope>NUCLEOTIDE SEQUENCE [LARGE SCALE GENOMIC DNA]</scope>
    <source>
        <strain evidence="4">race PST-78</strain>
    </source>
</reference>
<proteinExistence type="predicted"/>
<keyword evidence="4" id="KW-1185">Reference proteome</keyword>
<protein>
    <submittedName>
        <fullName evidence="3">Uncharacterized protein</fullName>
    </submittedName>
</protein>
<evidence type="ECO:0000313" key="4">
    <source>
        <dbReference type="Proteomes" id="UP000054564"/>
    </source>
</evidence>
<feature type="chain" id="PRO_5005548610" evidence="2">
    <location>
        <begin position="24"/>
        <end position="939"/>
    </location>
</feature>
<dbReference type="EMBL" id="AJIL01000271">
    <property type="protein sequence ID" value="KNE90194.1"/>
    <property type="molecule type" value="Genomic_DNA"/>
</dbReference>
<comment type="caution">
    <text evidence="3">The sequence shown here is derived from an EMBL/GenBank/DDBJ whole genome shotgun (WGS) entry which is preliminary data.</text>
</comment>
<accession>A0A0L0UTW3</accession>
<gene>
    <name evidence="3" type="ORF">PSTG_16376</name>
</gene>
<feature type="compositionally biased region" description="Polar residues" evidence="1">
    <location>
        <begin position="242"/>
        <end position="251"/>
    </location>
</feature>
<name>A0A0L0UTW3_9BASI</name>
<feature type="region of interest" description="Disordered" evidence="1">
    <location>
        <begin position="168"/>
        <end position="251"/>
    </location>
</feature>
<keyword evidence="2" id="KW-0732">Signal</keyword>
<feature type="compositionally biased region" description="Polar residues" evidence="1">
    <location>
        <begin position="186"/>
        <end position="202"/>
    </location>
</feature>
<sequence length="939" mass="106548">MNPNFSFFGHSALCCLTCGTALAYPALPGCSVVGFFGFEHDSGQGDLFEVYNRGQLLNQKRPLESQPASFMEAHRTNVGGYHSHQAEYPMKTLMPLPNEQKRQKAGSGAYDGAISMSSFGSTYANPYEAFMPPGLSDGIQVYVDNMGDYPGGFPRETHENRNHERLVLNQEDTNFPPSRDDAQGPSMANNPMPQPAPSQSFMEGNGPDLGGDQSYQRGRRHHVDHVSDGQKRRREGSGAYDGTSSVSSFESNNANSYQTFLPPDLQEGIQVYVDNMSVYPGGFPQEIHENINHAGLVLGQEDTKFPPPGDSAQGNSMVNNLETYWLSQLVVGFGDIDPKWHIPPDQSDFNSFSDIWVSEGGNMRVPNHTETPHPIPLTVSSKEKGIFTQESLQDFTPTTITHEAENHCESGLEESVLTFFGSKNVNRVKNQKKKAQAGVDVIPMASEEEVEECLMNIRFPTRVIDMSDQFVEGFIERFRRKLSELYKCSSNRWVNLSLPCKSIIRISQQNLAKLYIIRVPNDSIEDSTRTQGSTPILLMFVKLIEWLLWVNKLVLINMVGINMSYKDQYRFHQKLVHWLFDQAFNPEGIILPVLGFTSEFEGKDFGPIQAILSGYLSQTLTCNKALETSISIIKYYYKNIQLEDLKGIGNVDENQICEKYLKRLIYNSIQSGFIVDDPILRPENISSQFGNLGIPPLSNFPKTMRPAIPRLSYKLTFDKHEASLLNYLQKFMAGRRTHHKSKNIELQNIPVSLTNLLYDGEQNLSQGVVLVTASKRLFSKKRGFLYKFERLMIYLKACHIGLKEQSQENESFMQVVDEQMFYKWFYDLLFTQKENLLPIFGSFVVKGRNYFEDPPSPSDYSEIQISLINYFAGILPDESIIRFALSLIGYFYCFKDQPGPENSFKDAEVYWRNVIGTLEEKFTHHGQHSLRHFFPELKA</sequence>
<evidence type="ECO:0000256" key="2">
    <source>
        <dbReference type="SAM" id="SignalP"/>
    </source>
</evidence>
<organism evidence="3 4">
    <name type="scientific">Puccinia striiformis f. sp. tritici PST-78</name>
    <dbReference type="NCBI Taxonomy" id="1165861"/>
    <lineage>
        <taxon>Eukaryota</taxon>
        <taxon>Fungi</taxon>
        <taxon>Dikarya</taxon>
        <taxon>Basidiomycota</taxon>
        <taxon>Pucciniomycotina</taxon>
        <taxon>Pucciniomycetes</taxon>
        <taxon>Pucciniales</taxon>
        <taxon>Pucciniaceae</taxon>
        <taxon>Puccinia</taxon>
    </lineage>
</organism>
<evidence type="ECO:0000256" key="1">
    <source>
        <dbReference type="SAM" id="MobiDB-lite"/>
    </source>
</evidence>
<evidence type="ECO:0000313" key="3">
    <source>
        <dbReference type="EMBL" id="KNE90194.1"/>
    </source>
</evidence>
<feature type="signal peptide" evidence="2">
    <location>
        <begin position="1"/>
        <end position="23"/>
    </location>
</feature>